<feature type="domain" description="DHFR" evidence="9">
    <location>
        <begin position="4"/>
        <end position="164"/>
    </location>
</feature>
<accession>A0A380K8E6</accession>
<evidence type="ECO:0000256" key="3">
    <source>
        <dbReference type="ARBA" id="ARBA00012856"/>
    </source>
</evidence>
<sequence>MTHNVIALWAEDEKHLIGACGKLPWYLPKELKHFKETTLGGALLMGRVTFEGMNKRPLPGRETLVLTSDTTYTAEGVTIVHSVDEALAWFHQQDKTLYIIGGAKVYASFDGYYDKAIKTVVHGDFTGDTYFPNLTKSSFVKIAERTFDADDKNPYAFTVEYYDNKDVR</sequence>
<dbReference type="EC" id="1.5.1.3" evidence="3 7"/>
<dbReference type="PROSITE" id="PS00075">
    <property type="entry name" value="DHFR_1"/>
    <property type="match status" value="1"/>
</dbReference>
<dbReference type="CDD" id="cd00209">
    <property type="entry name" value="DHFR"/>
    <property type="match status" value="1"/>
</dbReference>
<gene>
    <name evidence="10" type="primary">dhfR</name>
    <name evidence="10" type="ORF">NCTC12224_01247</name>
</gene>
<protein>
    <recommendedName>
        <fullName evidence="3 7">Dihydrofolate reductase</fullName>
        <ecNumber evidence="3 7">1.5.1.3</ecNumber>
    </recommendedName>
</protein>
<dbReference type="GO" id="GO:0050661">
    <property type="term" value="F:NADP binding"/>
    <property type="evidence" value="ECO:0007669"/>
    <property type="project" value="InterPro"/>
</dbReference>
<dbReference type="Gene3D" id="3.40.430.10">
    <property type="entry name" value="Dihydrofolate Reductase, subunit A"/>
    <property type="match status" value="1"/>
</dbReference>
<dbReference type="InterPro" id="IPR017925">
    <property type="entry name" value="DHFR_CS"/>
</dbReference>
<organism evidence="10 11">
    <name type="scientific">Streptococcus hyointestinalis</name>
    <dbReference type="NCBI Taxonomy" id="1337"/>
    <lineage>
        <taxon>Bacteria</taxon>
        <taxon>Bacillati</taxon>
        <taxon>Bacillota</taxon>
        <taxon>Bacilli</taxon>
        <taxon>Lactobacillales</taxon>
        <taxon>Streptococcaceae</taxon>
        <taxon>Streptococcus</taxon>
    </lineage>
</organism>
<dbReference type="GO" id="GO:0006730">
    <property type="term" value="P:one-carbon metabolic process"/>
    <property type="evidence" value="ECO:0007669"/>
    <property type="project" value="UniProtKB-KW"/>
</dbReference>
<comment type="function">
    <text evidence="7">Key enzyme in folate metabolism. Catalyzes an essential reaction for de novo glycine and purine synthesis, and for DNA precursor synthesis.</text>
</comment>
<dbReference type="PIRSF" id="PIRSF000194">
    <property type="entry name" value="DHFR"/>
    <property type="match status" value="1"/>
</dbReference>
<dbReference type="GO" id="GO:0004146">
    <property type="term" value="F:dihydrofolate reductase activity"/>
    <property type="evidence" value="ECO:0007669"/>
    <property type="project" value="UniProtKB-EC"/>
</dbReference>
<proteinExistence type="inferred from homology"/>
<dbReference type="InterPro" id="IPR001796">
    <property type="entry name" value="DHFR_dom"/>
</dbReference>
<reference evidence="10 11" key="1">
    <citation type="submission" date="2018-06" db="EMBL/GenBank/DDBJ databases">
        <authorList>
            <consortium name="Pathogen Informatics"/>
            <person name="Doyle S."/>
        </authorList>
    </citation>
    <scope>NUCLEOTIDE SEQUENCE [LARGE SCALE GENOMIC DNA]</scope>
    <source>
        <strain evidence="10 11">NCTC12224</strain>
    </source>
</reference>
<name>A0A380K8E6_9STRE</name>
<evidence type="ECO:0000256" key="6">
    <source>
        <dbReference type="ARBA" id="ARBA00023002"/>
    </source>
</evidence>
<dbReference type="GO" id="GO:0046655">
    <property type="term" value="P:folic acid metabolic process"/>
    <property type="evidence" value="ECO:0007669"/>
    <property type="project" value="TreeGrafter"/>
</dbReference>
<dbReference type="UniPathway" id="UPA00077">
    <property type="reaction ID" value="UER00158"/>
</dbReference>
<evidence type="ECO:0000259" key="9">
    <source>
        <dbReference type="PROSITE" id="PS51330"/>
    </source>
</evidence>
<dbReference type="Proteomes" id="UP000254924">
    <property type="component" value="Unassembled WGS sequence"/>
</dbReference>
<dbReference type="SUPFAM" id="SSF53597">
    <property type="entry name" value="Dihydrofolate reductase-like"/>
    <property type="match status" value="1"/>
</dbReference>
<dbReference type="PRINTS" id="PR00070">
    <property type="entry name" value="DHFR"/>
</dbReference>
<evidence type="ECO:0000256" key="1">
    <source>
        <dbReference type="ARBA" id="ARBA00004903"/>
    </source>
</evidence>
<dbReference type="PANTHER" id="PTHR48069:SF3">
    <property type="entry name" value="DIHYDROFOLATE REDUCTASE"/>
    <property type="match status" value="1"/>
</dbReference>
<dbReference type="InterPro" id="IPR024072">
    <property type="entry name" value="DHFR-like_dom_sf"/>
</dbReference>
<dbReference type="PANTHER" id="PTHR48069">
    <property type="entry name" value="DIHYDROFOLATE REDUCTASE"/>
    <property type="match status" value="1"/>
</dbReference>
<keyword evidence="11" id="KW-1185">Reference proteome</keyword>
<evidence type="ECO:0000256" key="5">
    <source>
        <dbReference type="ARBA" id="ARBA00022857"/>
    </source>
</evidence>
<keyword evidence="5 7" id="KW-0521">NADP</keyword>
<dbReference type="PROSITE" id="PS51330">
    <property type="entry name" value="DHFR_2"/>
    <property type="match status" value="1"/>
</dbReference>
<keyword evidence="4 7" id="KW-0554">One-carbon metabolism</keyword>
<keyword evidence="6 7" id="KW-0560">Oxidoreductase</keyword>
<comment type="pathway">
    <text evidence="1 7">Cofactor biosynthesis; tetrahydrofolate biosynthesis; 5,6,7,8-tetrahydrofolate from 7,8-dihydrofolate: step 1/1.</text>
</comment>
<dbReference type="Pfam" id="PF00186">
    <property type="entry name" value="DHFR_1"/>
    <property type="match status" value="1"/>
</dbReference>
<evidence type="ECO:0000256" key="4">
    <source>
        <dbReference type="ARBA" id="ARBA00022563"/>
    </source>
</evidence>
<dbReference type="GO" id="GO:0046452">
    <property type="term" value="P:dihydrofolate metabolic process"/>
    <property type="evidence" value="ECO:0007669"/>
    <property type="project" value="TreeGrafter"/>
</dbReference>
<comment type="similarity">
    <text evidence="2 7 8">Belongs to the dihydrofolate reductase family.</text>
</comment>
<dbReference type="InterPro" id="IPR012259">
    <property type="entry name" value="DHFR"/>
</dbReference>
<dbReference type="OrthoDB" id="9804315at2"/>
<evidence type="ECO:0000313" key="11">
    <source>
        <dbReference type="Proteomes" id="UP000254924"/>
    </source>
</evidence>
<evidence type="ECO:0000256" key="8">
    <source>
        <dbReference type="RuleBase" id="RU004474"/>
    </source>
</evidence>
<dbReference type="GO" id="GO:0005829">
    <property type="term" value="C:cytosol"/>
    <property type="evidence" value="ECO:0007669"/>
    <property type="project" value="TreeGrafter"/>
</dbReference>
<dbReference type="EMBL" id="UHFN01000007">
    <property type="protein sequence ID" value="SUN60954.1"/>
    <property type="molecule type" value="Genomic_DNA"/>
</dbReference>
<evidence type="ECO:0000256" key="2">
    <source>
        <dbReference type="ARBA" id="ARBA00009539"/>
    </source>
</evidence>
<dbReference type="AlphaFoldDB" id="A0A380K8E6"/>
<evidence type="ECO:0000313" key="10">
    <source>
        <dbReference type="EMBL" id="SUN60954.1"/>
    </source>
</evidence>
<comment type="catalytic activity">
    <reaction evidence="7">
        <text>(6S)-5,6,7,8-tetrahydrofolate + NADP(+) = 7,8-dihydrofolate + NADPH + H(+)</text>
        <dbReference type="Rhea" id="RHEA:15009"/>
        <dbReference type="ChEBI" id="CHEBI:15378"/>
        <dbReference type="ChEBI" id="CHEBI:57451"/>
        <dbReference type="ChEBI" id="CHEBI:57453"/>
        <dbReference type="ChEBI" id="CHEBI:57783"/>
        <dbReference type="ChEBI" id="CHEBI:58349"/>
        <dbReference type="EC" id="1.5.1.3"/>
    </reaction>
</comment>
<dbReference type="GO" id="GO:0046654">
    <property type="term" value="P:tetrahydrofolate biosynthetic process"/>
    <property type="evidence" value="ECO:0007669"/>
    <property type="project" value="UniProtKB-UniPathway"/>
</dbReference>
<evidence type="ECO:0000256" key="7">
    <source>
        <dbReference type="PIRNR" id="PIRNR000194"/>
    </source>
</evidence>